<gene>
    <name evidence="7" type="ORF">G6011_09228</name>
</gene>
<dbReference type="SUPFAM" id="SSF57667">
    <property type="entry name" value="beta-beta-alpha zinc fingers"/>
    <property type="match status" value="2"/>
</dbReference>
<dbReference type="Gene3D" id="3.30.160.60">
    <property type="entry name" value="Classic Zinc Finger"/>
    <property type="match status" value="1"/>
</dbReference>
<dbReference type="PANTHER" id="PTHR24409:SF295">
    <property type="entry name" value="AZ2-RELATED"/>
    <property type="match status" value="1"/>
</dbReference>
<dbReference type="InterPro" id="IPR036236">
    <property type="entry name" value="Znf_C2H2_sf"/>
</dbReference>
<comment type="caution">
    <text evidence="7">The sequence shown here is derived from an EMBL/GenBank/DDBJ whole genome shotgun (WGS) entry which is preliminary data.</text>
</comment>
<feature type="domain" description="C2H2-type" evidence="6">
    <location>
        <begin position="83"/>
        <end position="105"/>
    </location>
</feature>
<dbReference type="Pfam" id="PF00096">
    <property type="entry name" value="zf-C2H2"/>
    <property type="match status" value="1"/>
</dbReference>
<dbReference type="Proteomes" id="UP001199106">
    <property type="component" value="Unassembled WGS sequence"/>
</dbReference>
<feature type="domain" description="C2H2-type" evidence="6">
    <location>
        <begin position="3"/>
        <end position="28"/>
    </location>
</feature>
<keyword evidence="3 5" id="KW-0863">Zinc-finger</keyword>
<evidence type="ECO:0000313" key="8">
    <source>
        <dbReference type="Proteomes" id="UP001199106"/>
    </source>
</evidence>
<evidence type="ECO:0000259" key="6">
    <source>
        <dbReference type="PROSITE" id="PS50157"/>
    </source>
</evidence>
<protein>
    <recommendedName>
        <fullName evidence="6">C2H2-type domain-containing protein</fullName>
    </recommendedName>
</protein>
<sequence>MTVYCERCDRFFPTSHALNQHIRDSPNHHECPECDFDGDTWDDLLDHCREEGCRTACQDCNDGSGSHWVPQCDEYWKHVENFNVCTKCERHFTSPSHLHQHRLSHRKPTYKCYQCTKTFKTYGGMIIHLERGTCRDINYIDLNKLAAECYKWPEFIYEDYRDELLGKGDTEDDVDPYTCPTCDTALPKLSSLFQHVESDACAQTLDDGAVKRLKNFLHSRLC</sequence>
<dbReference type="SMART" id="SM00355">
    <property type="entry name" value="ZnF_C2H2"/>
    <property type="match status" value="5"/>
</dbReference>
<dbReference type="PROSITE" id="PS50157">
    <property type="entry name" value="ZINC_FINGER_C2H2_2"/>
    <property type="match status" value="2"/>
</dbReference>
<keyword evidence="8" id="KW-1185">Reference proteome</keyword>
<dbReference type="PROSITE" id="PS00028">
    <property type="entry name" value="ZINC_FINGER_C2H2_1"/>
    <property type="match status" value="1"/>
</dbReference>
<dbReference type="PANTHER" id="PTHR24409">
    <property type="entry name" value="ZINC FINGER PROTEIN 142"/>
    <property type="match status" value="1"/>
</dbReference>
<evidence type="ECO:0000313" key="7">
    <source>
        <dbReference type="EMBL" id="KAG9191140.1"/>
    </source>
</evidence>
<proteinExistence type="predicted"/>
<keyword evidence="4" id="KW-0862">Zinc</keyword>
<organism evidence="7 8">
    <name type="scientific">Alternaria panax</name>
    <dbReference type="NCBI Taxonomy" id="48097"/>
    <lineage>
        <taxon>Eukaryota</taxon>
        <taxon>Fungi</taxon>
        <taxon>Dikarya</taxon>
        <taxon>Ascomycota</taxon>
        <taxon>Pezizomycotina</taxon>
        <taxon>Dothideomycetes</taxon>
        <taxon>Pleosporomycetidae</taxon>
        <taxon>Pleosporales</taxon>
        <taxon>Pleosporineae</taxon>
        <taxon>Pleosporaceae</taxon>
        <taxon>Alternaria</taxon>
        <taxon>Alternaria sect. Panax</taxon>
    </lineage>
</organism>
<reference evidence="7" key="1">
    <citation type="submission" date="2021-07" db="EMBL/GenBank/DDBJ databases">
        <title>Genome Resource of American Ginseng Black Spot Pathogen Alternaria panax.</title>
        <authorList>
            <person name="Qiu C."/>
            <person name="Wang W."/>
            <person name="Liu Z."/>
        </authorList>
    </citation>
    <scope>NUCLEOTIDE SEQUENCE</scope>
    <source>
        <strain evidence="7">BNCC115425</strain>
    </source>
</reference>
<evidence type="ECO:0000256" key="2">
    <source>
        <dbReference type="ARBA" id="ARBA00022737"/>
    </source>
</evidence>
<dbReference type="GO" id="GO:0000981">
    <property type="term" value="F:DNA-binding transcription factor activity, RNA polymerase II-specific"/>
    <property type="evidence" value="ECO:0007669"/>
    <property type="project" value="TreeGrafter"/>
</dbReference>
<dbReference type="GO" id="GO:0005634">
    <property type="term" value="C:nucleus"/>
    <property type="evidence" value="ECO:0007669"/>
    <property type="project" value="TreeGrafter"/>
</dbReference>
<keyword evidence="1" id="KW-0479">Metal-binding</keyword>
<evidence type="ECO:0000256" key="5">
    <source>
        <dbReference type="PROSITE-ProRule" id="PRU00042"/>
    </source>
</evidence>
<evidence type="ECO:0000256" key="1">
    <source>
        <dbReference type="ARBA" id="ARBA00022723"/>
    </source>
</evidence>
<dbReference type="GO" id="GO:0008270">
    <property type="term" value="F:zinc ion binding"/>
    <property type="evidence" value="ECO:0007669"/>
    <property type="project" value="UniProtKB-KW"/>
</dbReference>
<dbReference type="AlphaFoldDB" id="A0AAD4NQZ7"/>
<accession>A0AAD4NQZ7</accession>
<dbReference type="EMBL" id="JAANER010000004">
    <property type="protein sequence ID" value="KAG9191140.1"/>
    <property type="molecule type" value="Genomic_DNA"/>
</dbReference>
<dbReference type="GO" id="GO:0000977">
    <property type="term" value="F:RNA polymerase II transcription regulatory region sequence-specific DNA binding"/>
    <property type="evidence" value="ECO:0007669"/>
    <property type="project" value="TreeGrafter"/>
</dbReference>
<name>A0AAD4NQZ7_9PLEO</name>
<evidence type="ECO:0000256" key="3">
    <source>
        <dbReference type="ARBA" id="ARBA00022771"/>
    </source>
</evidence>
<evidence type="ECO:0000256" key="4">
    <source>
        <dbReference type="ARBA" id="ARBA00022833"/>
    </source>
</evidence>
<dbReference type="InterPro" id="IPR013087">
    <property type="entry name" value="Znf_C2H2_type"/>
</dbReference>
<keyword evidence="2" id="KW-0677">Repeat</keyword>